<feature type="region of interest" description="Disordered" evidence="6">
    <location>
        <begin position="1096"/>
        <end position="1115"/>
    </location>
</feature>
<dbReference type="InterPro" id="IPR055423">
    <property type="entry name" value="Ig_TMEM132_5th"/>
</dbReference>
<feature type="domain" description="Transmembrane protein family 132 fourth" evidence="9">
    <location>
        <begin position="505"/>
        <end position="601"/>
    </location>
</feature>
<evidence type="ECO:0000313" key="14">
    <source>
        <dbReference type="RefSeq" id="XP_017893440.1"/>
    </source>
</evidence>
<accession>A0AAJ7JH69</accession>
<organism evidence="13 14">
    <name type="scientific">Ceratina calcarata</name>
    <dbReference type="NCBI Taxonomy" id="156304"/>
    <lineage>
        <taxon>Eukaryota</taxon>
        <taxon>Metazoa</taxon>
        <taxon>Ecdysozoa</taxon>
        <taxon>Arthropoda</taxon>
        <taxon>Hexapoda</taxon>
        <taxon>Insecta</taxon>
        <taxon>Pterygota</taxon>
        <taxon>Neoptera</taxon>
        <taxon>Endopterygota</taxon>
        <taxon>Hymenoptera</taxon>
        <taxon>Apocrita</taxon>
        <taxon>Aculeata</taxon>
        <taxon>Apoidea</taxon>
        <taxon>Anthophila</taxon>
        <taxon>Apidae</taxon>
        <taxon>Ceratina</taxon>
        <taxon>Zadontomerus</taxon>
    </lineage>
</organism>
<dbReference type="GeneID" id="108633028"/>
<comment type="subcellular location">
    <subcellularLocation>
        <location evidence="1">Membrane</location>
        <topology evidence="1">Single-pass type I membrane protein</topology>
    </subcellularLocation>
</comment>
<feature type="transmembrane region" description="Helical" evidence="7">
    <location>
        <begin position="12"/>
        <end position="32"/>
    </location>
</feature>
<feature type="compositionally biased region" description="Low complexity" evidence="6">
    <location>
        <begin position="1381"/>
        <end position="1414"/>
    </location>
</feature>
<dbReference type="PANTHER" id="PTHR13388:SF11">
    <property type="entry name" value="DETONATOR, ISOFORM E"/>
    <property type="match status" value="1"/>
</dbReference>
<keyword evidence="3 7" id="KW-0812">Transmembrane</keyword>
<dbReference type="Pfam" id="PF23487">
    <property type="entry name" value="Ig_TMEM132_6th"/>
    <property type="match status" value="1"/>
</dbReference>
<feature type="region of interest" description="Disordered" evidence="6">
    <location>
        <begin position="1283"/>
        <end position="1332"/>
    </location>
</feature>
<evidence type="ECO:0000256" key="2">
    <source>
        <dbReference type="ARBA" id="ARBA00006166"/>
    </source>
</evidence>
<dbReference type="Proteomes" id="UP000694925">
    <property type="component" value="Unplaced"/>
</dbReference>
<dbReference type="KEGG" id="ccal:108633028"/>
<name>A0AAJ7JH69_9HYME</name>
<feature type="domain" description="Transmembrane protein TMEM132 sixth" evidence="12">
    <location>
        <begin position="798"/>
        <end position="911"/>
    </location>
</feature>
<evidence type="ECO:0000256" key="7">
    <source>
        <dbReference type="SAM" id="Phobius"/>
    </source>
</evidence>
<dbReference type="Pfam" id="PF23486">
    <property type="entry name" value="Ig_TMEM132_5th"/>
    <property type="match status" value="1"/>
</dbReference>
<evidence type="ECO:0000259" key="8">
    <source>
        <dbReference type="Pfam" id="PF15706"/>
    </source>
</evidence>
<dbReference type="InterPro" id="IPR026307">
    <property type="entry name" value="TMEM132"/>
</dbReference>
<evidence type="ECO:0000256" key="3">
    <source>
        <dbReference type="ARBA" id="ARBA00022692"/>
    </source>
</evidence>
<evidence type="ECO:0000256" key="6">
    <source>
        <dbReference type="SAM" id="MobiDB-lite"/>
    </source>
</evidence>
<reference evidence="14" key="1">
    <citation type="submission" date="2025-08" db="UniProtKB">
        <authorList>
            <consortium name="RefSeq"/>
        </authorList>
    </citation>
    <scope>IDENTIFICATION</scope>
    <source>
        <tissue evidence="14">Whole body</tissue>
    </source>
</reference>
<dbReference type="Pfam" id="PF15706">
    <property type="entry name" value="TMEM132_C"/>
    <property type="match status" value="1"/>
</dbReference>
<keyword evidence="13" id="KW-1185">Reference proteome</keyword>
<evidence type="ECO:0000256" key="4">
    <source>
        <dbReference type="ARBA" id="ARBA00022989"/>
    </source>
</evidence>
<feature type="region of interest" description="Disordered" evidence="6">
    <location>
        <begin position="1139"/>
        <end position="1205"/>
    </location>
</feature>
<feature type="compositionally biased region" description="Basic residues" evidence="6">
    <location>
        <begin position="1304"/>
        <end position="1320"/>
    </location>
</feature>
<dbReference type="InterPro" id="IPR031436">
    <property type="entry name" value="TMEM132_C"/>
</dbReference>
<dbReference type="InterPro" id="IPR055421">
    <property type="entry name" value="TMEM132_3rd"/>
</dbReference>
<dbReference type="CTD" id="31555"/>
<evidence type="ECO:0000259" key="11">
    <source>
        <dbReference type="Pfam" id="PF23486"/>
    </source>
</evidence>
<dbReference type="InterPro" id="IPR055424">
    <property type="entry name" value="Ig_TMEM132_6th"/>
</dbReference>
<gene>
    <name evidence="14" type="primary">LOC108633028</name>
</gene>
<dbReference type="Pfam" id="PF23039">
    <property type="entry name" value="TMEM132_3rd"/>
    <property type="match status" value="1"/>
</dbReference>
<feature type="domain" description="Transmembrane protein TMEM132 fifth" evidence="11">
    <location>
        <begin position="606"/>
        <end position="795"/>
    </location>
</feature>
<feature type="transmembrane region" description="Helical" evidence="7">
    <location>
        <begin position="1042"/>
        <end position="1066"/>
    </location>
</feature>
<comment type="similarity">
    <text evidence="2">Belongs to the TMEM132 family.</text>
</comment>
<feature type="region of interest" description="Disordered" evidence="6">
    <location>
        <begin position="1381"/>
        <end position="1426"/>
    </location>
</feature>
<dbReference type="PANTHER" id="PTHR13388">
    <property type="entry name" value="DETONATOR, ISOFORM E"/>
    <property type="match status" value="1"/>
</dbReference>
<protein>
    <submittedName>
        <fullName evidence="14">Transmembrane protein 132E isoform X1</fullName>
    </submittedName>
</protein>
<dbReference type="RefSeq" id="XP_017893440.1">
    <property type="nucleotide sequence ID" value="XM_018037951.2"/>
</dbReference>
<keyword evidence="5 7" id="KW-0472">Membrane</keyword>
<feature type="domain" description="Transmembrane protein TMEM132 cohesin-like" evidence="10">
    <location>
        <begin position="326"/>
        <end position="460"/>
    </location>
</feature>
<dbReference type="InterPro" id="IPR031437">
    <property type="entry name" value="Ig_TMEM132_4th"/>
</dbReference>
<feature type="region of interest" description="Disordered" evidence="6">
    <location>
        <begin position="639"/>
        <end position="659"/>
    </location>
</feature>
<evidence type="ECO:0000313" key="13">
    <source>
        <dbReference type="Proteomes" id="UP000694925"/>
    </source>
</evidence>
<feature type="region of interest" description="Disordered" evidence="6">
    <location>
        <begin position="945"/>
        <end position="976"/>
    </location>
</feature>
<keyword evidence="4 7" id="KW-1133">Transmembrane helix</keyword>
<feature type="compositionally biased region" description="Low complexity" evidence="6">
    <location>
        <begin position="1195"/>
        <end position="1205"/>
    </location>
</feature>
<evidence type="ECO:0000256" key="5">
    <source>
        <dbReference type="ARBA" id="ARBA00023136"/>
    </source>
</evidence>
<sequence length="1447" mass="156744">MDKRAYAANYFQLRLTGILMDMWIFFLFVAIADVAASVEVHFENKDGGFFLKHIPRQYYPVRTDTVVSPSTGTSSSGLPSSPPGSVLSIDKFTVFQTSEPVSVRATYGPFSTKQTVPARSIVPDPLDALPGPETRRNLTAATILDAQELGARHLDMSAHLVGTSVPRDSPVLRVLFHAGSEAGGRRQLLLARHQRVCVILHANLAAPARSTANRNNGKSYSSSSSSAYMLTAACSPDGENGVCLAQITIPADWWPPLPPPDASGRVKVAKSLPRLVQVAYSVLEPLTEEVGSPDTGAGFCRPGVQIQPVTPLGQVPLAPNRADYKELKADESLTLLVPHGPLYPRSRLHVPAFLHPSKVTDPRQERPPLVIAVYIRARVKSGVKILDASSSNPDWIVDSKINAKNTIATFTARRKENVSRISNASAEEILTMLLEASEEGVDGNWDGGRIVWSVRYAFDNGSQLNGMDQLQQRLQQRQMQHHHHHHAERRKLQVRLEIQKDDIQAVLPISKNWEVMNTAVLTGRQVSQGMKVFIVSQAGTVADVTLQSSCHSEDESVLKVSSSCSSVYVDGTEIRGSSNASVLVKYGTYTGLAKFTVWMPEFPLEMTVGDTRLSQIKGWKVPEEHVGAKSKRSLNATTSSWLNDSGAKNKKRSAAELEEDTSIDVEDADVILEEDEQEERFRGNDNGWDAINSIDRSPSTNCRLRFQQSPVEVHARFLATDHDSGRVSYFVNRRTWLRVTDLVIGMLRVSDPRIADLLQGRIVQGRGVGRTEVQVLSPITSKVIGAKEVRVGNDRIAITRLSVRVVSGLQLTISPDSAIENGYVAETSVTRKLTAQYQEGLLDIDVEFSDGTRTPLREIAVTDYHLVVESLDPEVVAFAPMVASHHPRVIAVGEGRGDLLRVSLQLADACRLNSRRSGKGSQRATAAALASASANVEVDFASSDLPNRPEFVQNDGGGTVGSHHHRERKNGRGEMTPDLRDILIGLPLKDENGHKHKHEHEHEPLVQARQHRTAIANGMSSGGIGGVGVRHHGGSRMSPLEIGMYVLLAAFCFAIVVFVASCVVYASKFKPQPPDSPLAGSALPVLSSGAARARAAANQLASGRRPPRESTTNAHDWVWLGRATLERAACGPQQVRVTSNPLAGENEGEASELATSFDNPNHIELPSSGQRSNGSGPIDTTTYCKRDKAPRNSFVSKSSTGMTTTTVTTPASMVTSTVTTTRNDNDDIPPPLPPHGVPVTSAMSAVANSAVPVNAVGNSNGNEDYKPPVPPHRNTGVIVRLPETPRKHRYRASSDSAGGNHGNNQRHSKQIHHIKPHGKTKVGSPKENGAEEEEFVELVNHDDNRHSKDARAREVKRATIVGNPMFSSFSTNAVASSMNVSSPTVASSSSSPPNSSPSSSSSSSSSASSSASSSHEQEESVALDDLNLGMDYNQIMQYFDNLKESNA</sequence>
<dbReference type="GO" id="GO:0016020">
    <property type="term" value="C:membrane"/>
    <property type="evidence" value="ECO:0007669"/>
    <property type="project" value="UniProtKB-SubCell"/>
</dbReference>
<dbReference type="Pfam" id="PF16070">
    <property type="entry name" value="Ig_TMEM132_4th"/>
    <property type="match status" value="1"/>
</dbReference>
<evidence type="ECO:0000259" key="12">
    <source>
        <dbReference type="Pfam" id="PF23487"/>
    </source>
</evidence>
<feature type="compositionally biased region" description="Polar residues" evidence="6">
    <location>
        <begin position="1167"/>
        <end position="1183"/>
    </location>
</feature>
<proteinExistence type="inferred from homology"/>
<feature type="compositionally biased region" description="Polar residues" evidence="6">
    <location>
        <begin position="1293"/>
        <end position="1303"/>
    </location>
</feature>
<feature type="domain" description="Transmembrane protein TMEM132 C-terminal" evidence="8">
    <location>
        <begin position="1035"/>
        <end position="1124"/>
    </location>
</feature>
<evidence type="ECO:0000256" key="1">
    <source>
        <dbReference type="ARBA" id="ARBA00004479"/>
    </source>
</evidence>
<evidence type="ECO:0000259" key="9">
    <source>
        <dbReference type="Pfam" id="PF16070"/>
    </source>
</evidence>
<evidence type="ECO:0000259" key="10">
    <source>
        <dbReference type="Pfam" id="PF23039"/>
    </source>
</evidence>